<comment type="caution">
    <text evidence="1">The sequence shown here is derived from an EMBL/GenBank/DDBJ whole genome shotgun (WGS) entry which is preliminary data.</text>
</comment>
<protein>
    <submittedName>
        <fullName evidence="1">Uncharacterized protein</fullName>
    </submittedName>
</protein>
<dbReference type="EMBL" id="JAMZIH010001723">
    <property type="protein sequence ID" value="KAJ1677949.1"/>
    <property type="molecule type" value="Genomic_DNA"/>
</dbReference>
<dbReference type="Proteomes" id="UP001145114">
    <property type="component" value="Unassembled WGS sequence"/>
</dbReference>
<feature type="non-terminal residue" evidence="1">
    <location>
        <position position="193"/>
    </location>
</feature>
<name>A0ACC1HVP1_9FUNG</name>
<sequence length="193" mass="21121">MPGPNQPGSIDDDFISQVALRISNAANVSNSVILAKSIVNFGWNESDFARFSAKCRALGRFDNEFLKSLYADILSHARGSTDGDRRPDSSHIPLLGRDGGSNGFQKGDALDNWANRGDNGVKNEQEDEEEIGGLILQSSKKSSIEQRHAFKAPKPRTSLLGLDKLAAEKRSALEKLKKVDLDKRISHDNDDDG</sequence>
<gene>
    <name evidence="1" type="ORF">EV182_005100</name>
</gene>
<proteinExistence type="predicted"/>
<organism evidence="1 2">
    <name type="scientific">Spiromyces aspiralis</name>
    <dbReference type="NCBI Taxonomy" id="68401"/>
    <lineage>
        <taxon>Eukaryota</taxon>
        <taxon>Fungi</taxon>
        <taxon>Fungi incertae sedis</taxon>
        <taxon>Zoopagomycota</taxon>
        <taxon>Kickxellomycotina</taxon>
        <taxon>Kickxellomycetes</taxon>
        <taxon>Kickxellales</taxon>
        <taxon>Kickxellaceae</taxon>
        <taxon>Spiromyces</taxon>
    </lineage>
</organism>
<reference evidence="1" key="1">
    <citation type="submission" date="2022-06" db="EMBL/GenBank/DDBJ databases">
        <title>Phylogenomic reconstructions and comparative analyses of Kickxellomycotina fungi.</title>
        <authorList>
            <person name="Reynolds N.K."/>
            <person name="Stajich J.E."/>
            <person name="Barry K."/>
            <person name="Grigoriev I.V."/>
            <person name="Crous P."/>
            <person name="Smith M.E."/>
        </authorList>
    </citation>
    <scope>NUCLEOTIDE SEQUENCE</scope>
    <source>
        <strain evidence="1">RSA 2271</strain>
    </source>
</reference>
<keyword evidence="2" id="KW-1185">Reference proteome</keyword>
<evidence type="ECO:0000313" key="2">
    <source>
        <dbReference type="Proteomes" id="UP001145114"/>
    </source>
</evidence>
<evidence type="ECO:0000313" key="1">
    <source>
        <dbReference type="EMBL" id="KAJ1677949.1"/>
    </source>
</evidence>
<accession>A0ACC1HVP1</accession>